<sequence length="325" mass="34575">MRTPIKPTTGISGRTGTRRAATALATAGLTVASLIGTHSPAFAADGVWYDNDAQVDAMLARTAPLNSSEAVMGYPVSGLDTKLTQLAEVESKYPHQKALEDVQTKLGSAFNLEPEVAVKDSPDIRTSSQDDIEPWIPRGPFDNGMTAKEECRRQGISPVPGVAVKPACGFVGVLEKSYPSNGATARVAGGSKLTFKQQATVSKMESDTTGWSVGGKVNAKISKTDTGEIGVEGNFEYSQSTTTTNGFTSMRDETVETTVPGGHFGWIDERVNGGWYIGYIVYKITLMNGADDAPKQKLVAIPARVLIQSPTTLSPVTWAQRKVTA</sequence>
<keyword evidence="4" id="KW-1185">Reference proteome</keyword>
<gene>
    <name evidence="3" type="ORF">DY245_16765</name>
</gene>
<feature type="region of interest" description="Disordered" evidence="1">
    <location>
        <begin position="120"/>
        <end position="142"/>
    </location>
</feature>
<evidence type="ECO:0000313" key="4">
    <source>
        <dbReference type="Proteomes" id="UP000262477"/>
    </source>
</evidence>
<accession>A0A371Q3I6</accession>
<dbReference type="RefSeq" id="WP_128508052.1">
    <property type="nucleotide sequence ID" value="NZ_QUAC01000128.1"/>
</dbReference>
<dbReference type="EMBL" id="QUAC01000128">
    <property type="protein sequence ID" value="REK89260.1"/>
    <property type="molecule type" value="Genomic_DNA"/>
</dbReference>
<name>A0A371Q3I6_STRIH</name>
<evidence type="ECO:0000256" key="2">
    <source>
        <dbReference type="SAM" id="SignalP"/>
    </source>
</evidence>
<protein>
    <submittedName>
        <fullName evidence="3">Uncharacterized protein</fullName>
    </submittedName>
</protein>
<evidence type="ECO:0000313" key="3">
    <source>
        <dbReference type="EMBL" id="REK89260.1"/>
    </source>
</evidence>
<feature type="chain" id="PRO_5016744874" evidence="2">
    <location>
        <begin position="44"/>
        <end position="325"/>
    </location>
</feature>
<evidence type="ECO:0000256" key="1">
    <source>
        <dbReference type="SAM" id="MobiDB-lite"/>
    </source>
</evidence>
<keyword evidence="2" id="KW-0732">Signal</keyword>
<organism evidence="3 4">
    <name type="scientific">Streptomyces inhibens</name>
    <dbReference type="NCBI Taxonomy" id="2293571"/>
    <lineage>
        <taxon>Bacteria</taxon>
        <taxon>Bacillati</taxon>
        <taxon>Actinomycetota</taxon>
        <taxon>Actinomycetes</taxon>
        <taxon>Kitasatosporales</taxon>
        <taxon>Streptomycetaceae</taxon>
        <taxon>Streptomyces</taxon>
    </lineage>
</organism>
<dbReference type="OrthoDB" id="4314774at2"/>
<dbReference type="AlphaFoldDB" id="A0A371Q3I6"/>
<dbReference type="Proteomes" id="UP000262477">
    <property type="component" value="Unassembled WGS sequence"/>
</dbReference>
<feature type="signal peptide" evidence="2">
    <location>
        <begin position="1"/>
        <end position="43"/>
    </location>
</feature>
<comment type="caution">
    <text evidence="3">The sequence shown here is derived from an EMBL/GenBank/DDBJ whole genome shotgun (WGS) entry which is preliminary data.</text>
</comment>
<reference evidence="3 4" key="1">
    <citation type="submission" date="2018-08" db="EMBL/GenBank/DDBJ databases">
        <title>Streptomyces NEAU-D10 sp. nov., a novel Actinomycete isolated from soil.</title>
        <authorList>
            <person name="Jin L."/>
        </authorList>
    </citation>
    <scope>NUCLEOTIDE SEQUENCE [LARGE SCALE GENOMIC DNA]</scope>
    <source>
        <strain evidence="3 4">NEAU-D10</strain>
    </source>
</reference>
<proteinExistence type="predicted"/>